<dbReference type="InterPro" id="IPR051128">
    <property type="entry name" value="EgtD_Methyltrsf_superfamily"/>
</dbReference>
<dbReference type="EC" id="2.1.1.44" evidence="4"/>
<dbReference type="InterPro" id="IPR017804">
    <property type="entry name" value="MeTrfase_EgtD-like"/>
</dbReference>
<protein>
    <submittedName>
        <fullName evidence="4">L-histidine N(Alpha)-methyltransferase</fullName>
        <ecNumber evidence="4">2.1.1.44</ecNumber>
    </submittedName>
</protein>
<comment type="caution">
    <text evidence="4">The sequence shown here is derived from an EMBL/GenBank/DDBJ whole genome shotgun (WGS) entry which is preliminary data.</text>
</comment>
<evidence type="ECO:0000256" key="2">
    <source>
        <dbReference type="ARBA" id="ARBA00022679"/>
    </source>
</evidence>
<dbReference type="EMBL" id="VYDO01000127">
    <property type="protein sequence ID" value="MYG38118.1"/>
    <property type="molecule type" value="Genomic_DNA"/>
</dbReference>
<keyword evidence="2 4" id="KW-0808">Transferase</keyword>
<gene>
    <name evidence="4" type="primary">egtD</name>
    <name evidence="4" type="ORF">F4162_03755</name>
</gene>
<dbReference type="SUPFAM" id="SSF53335">
    <property type="entry name" value="S-adenosyl-L-methionine-dependent methyltransferases"/>
    <property type="match status" value="1"/>
</dbReference>
<evidence type="ECO:0000259" key="3">
    <source>
        <dbReference type="Pfam" id="PF10017"/>
    </source>
</evidence>
<evidence type="ECO:0000256" key="1">
    <source>
        <dbReference type="ARBA" id="ARBA00022603"/>
    </source>
</evidence>
<keyword evidence="1 4" id="KW-0489">Methyltransferase</keyword>
<dbReference type="GO" id="GO:0052706">
    <property type="term" value="F:L-histidine N(alpha)-methyltransferase activity"/>
    <property type="evidence" value="ECO:0007669"/>
    <property type="project" value="UniProtKB-EC"/>
</dbReference>
<organism evidence="4">
    <name type="scientific">Synechococcus sp. SB0676_bin_10</name>
    <dbReference type="NCBI Taxonomy" id="2604869"/>
    <lineage>
        <taxon>Bacteria</taxon>
        <taxon>Bacillati</taxon>
        <taxon>Cyanobacteriota</taxon>
        <taxon>Cyanophyceae</taxon>
        <taxon>Synechococcales</taxon>
        <taxon>Synechococcaceae</taxon>
        <taxon>Synechococcus</taxon>
    </lineage>
</organism>
<sequence>MSSSPTLLTRPELIDLHPSPGDVCAAVGQGLARQPRQLPPWLLYDQQGSRLFEAICQQPEYHLTRLEKCLLQRHGSHIGHCCTEHSAAAPVTVVEFGAGGAHKVTPLLHALQPAAYVALDISATHVHTACIGLQALHPQVSMVAICCDYEQLPALPDHPLLAGQRLGFFPGSSLGNCSRAGAVALLRHMATLLGPGSLLLLGMDQPWSIPAMEAAYDDAAGVSARFARNLLLRLNRDLGANFQPRHFAYQARWDASEQRIEMALVSQREQVVSIPPLETVVHWASGERLITEHSHKWGPEDVRNLARQAGWRAVGRWCDTQDRFSLHLMEHGSLSQC</sequence>
<dbReference type="PANTHER" id="PTHR43397">
    <property type="entry name" value="ERGOTHIONEINE BIOSYNTHESIS PROTEIN 1"/>
    <property type="match status" value="1"/>
</dbReference>
<name>A0A6B1F704_9SYNE</name>
<dbReference type="InterPro" id="IPR019257">
    <property type="entry name" value="MeTrfase_dom"/>
</dbReference>
<dbReference type="Gene3D" id="3.40.50.150">
    <property type="entry name" value="Vaccinia Virus protein VP39"/>
    <property type="match status" value="1"/>
</dbReference>
<dbReference type="GO" id="GO:0032259">
    <property type="term" value="P:methylation"/>
    <property type="evidence" value="ECO:0007669"/>
    <property type="project" value="UniProtKB-KW"/>
</dbReference>
<accession>A0A6B1F704</accession>
<evidence type="ECO:0000313" key="4">
    <source>
        <dbReference type="EMBL" id="MYG38118.1"/>
    </source>
</evidence>
<reference evidence="4" key="1">
    <citation type="submission" date="2019-09" db="EMBL/GenBank/DDBJ databases">
        <title>Characterisation of the sponge microbiome using genome-centric metagenomics.</title>
        <authorList>
            <person name="Engelberts J.P."/>
            <person name="Robbins S.J."/>
            <person name="De Goeij J.M."/>
            <person name="Aranda M."/>
            <person name="Bell S.C."/>
            <person name="Webster N.S."/>
        </authorList>
    </citation>
    <scope>NUCLEOTIDE SEQUENCE</scope>
    <source>
        <strain evidence="4">SB0676_bin_10</strain>
    </source>
</reference>
<dbReference type="InterPro" id="IPR035094">
    <property type="entry name" value="EgtD"/>
</dbReference>
<dbReference type="Pfam" id="PF10017">
    <property type="entry name" value="Methyltransf_33"/>
    <property type="match status" value="1"/>
</dbReference>
<proteinExistence type="predicted"/>
<dbReference type="NCBIfam" id="TIGR03438">
    <property type="entry name" value="egtD_ergothio"/>
    <property type="match status" value="1"/>
</dbReference>
<dbReference type="PIRSF" id="PIRSF018005">
    <property type="entry name" value="UCP018005"/>
    <property type="match status" value="1"/>
</dbReference>
<dbReference type="InterPro" id="IPR029063">
    <property type="entry name" value="SAM-dependent_MTases_sf"/>
</dbReference>
<dbReference type="AlphaFoldDB" id="A0A6B1F704"/>
<feature type="domain" description="Histidine-specific methyltransferase SAM-dependent" evidence="3">
    <location>
        <begin position="26"/>
        <end position="330"/>
    </location>
</feature>
<dbReference type="PANTHER" id="PTHR43397:SF1">
    <property type="entry name" value="ERGOTHIONEINE BIOSYNTHESIS PROTEIN 1"/>
    <property type="match status" value="1"/>
</dbReference>